<dbReference type="InterPro" id="IPR036638">
    <property type="entry name" value="HLH_DNA-bd_sf"/>
</dbReference>
<dbReference type="EMBL" id="JAULSU010000005">
    <property type="protein sequence ID" value="KAK0617235.1"/>
    <property type="molecule type" value="Genomic_DNA"/>
</dbReference>
<feature type="domain" description="BHLH" evidence="3">
    <location>
        <begin position="357"/>
        <end position="423"/>
    </location>
</feature>
<dbReference type="AlphaFoldDB" id="A0AA39WL01"/>
<name>A0AA39WL01_9PEZI</name>
<dbReference type="Gene3D" id="4.10.280.10">
    <property type="entry name" value="Helix-loop-helix DNA-binding domain"/>
    <property type="match status" value="1"/>
</dbReference>
<dbReference type="GO" id="GO:0003677">
    <property type="term" value="F:DNA binding"/>
    <property type="evidence" value="ECO:0007669"/>
    <property type="project" value="UniProtKB-KW"/>
</dbReference>
<comment type="caution">
    <text evidence="4">The sequence shown here is derived from an EMBL/GenBank/DDBJ whole genome shotgun (WGS) entry which is preliminary data.</text>
</comment>
<evidence type="ECO:0000313" key="4">
    <source>
        <dbReference type="EMBL" id="KAK0617235.1"/>
    </source>
</evidence>
<feature type="region of interest" description="Disordered" evidence="2">
    <location>
        <begin position="219"/>
        <end position="238"/>
    </location>
</feature>
<dbReference type="GO" id="GO:0046983">
    <property type="term" value="F:protein dimerization activity"/>
    <property type="evidence" value="ECO:0007669"/>
    <property type="project" value="InterPro"/>
</dbReference>
<protein>
    <submittedName>
        <fullName evidence="4">Helix-loop-helix DNA-binding domain-containing protein</fullName>
    </submittedName>
</protein>
<dbReference type="InterPro" id="IPR011598">
    <property type="entry name" value="bHLH_dom"/>
</dbReference>
<dbReference type="PANTHER" id="PTHR47336:SF2">
    <property type="entry name" value="TRANSCRIPTION FACTOR HMS1-RELATED"/>
    <property type="match status" value="1"/>
</dbReference>
<feature type="compositionally biased region" description="Basic and acidic residues" evidence="2">
    <location>
        <begin position="342"/>
        <end position="369"/>
    </location>
</feature>
<dbReference type="Proteomes" id="UP001175000">
    <property type="component" value="Unassembled WGS sequence"/>
</dbReference>
<feature type="compositionally biased region" description="Polar residues" evidence="2">
    <location>
        <begin position="57"/>
        <end position="79"/>
    </location>
</feature>
<dbReference type="PROSITE" id="PS50888">
    <property type="entry name" value="BHLH"/>
    <property type="match status" value="1"/>
</dbReference>
<evidence type="ECO:0000256" key="2">
    <source>
        <dbReference type="SAM" id="MobiDB-lite"/>
    </source>
</evidence>
<feature type="compositionally biased region" description="Basic residues" evidence="2">
    <location>
        <begin position="154"/>
        <end position="163"/>
    </location>
</feature>
<keyword evidence="1" id="KW-0175">Coiled coil</keyword>
<dbReference type="PANTHER" id="PTHR47336">
    <property type="entry name" value="TRANSCRIPTION FACTOR HMS1-RELATED"/>
    <property type="match status" value="1"/>
</dbReference>
<feature type="region of interest" description="Disordered" evidence="2">
    <location>
        <begin position="310"/>
        <end position="369"/>
    </location>
</feature>
<accession>A0AA39WL01</accession>
<feature type="coiled-coil region" evidence="1">
    <location>
        <begin position="420"/>
        <end position="447"/>
    </location>
</feature>
<proteinExistence type="predicted"/>
<evidence type="ECO:0000259" key="3">
    <source>
        <dbReference type="PROSITE" id="PS50888"/>
    </source>
</evidence>
<organism evidence="4 5">
    <name type="scientific">Immersiella caudata</name>
    <dbReference type="NCBI Taxonomy" id="314043"/>
    <lineage>
        <taxon>Eukaryota</taxon>
        <taxon>Fungi</taxon>
        <taxon>Dikarya</taxon>
        <taxon>Ascomycota</taxon>
        <taxon>Pezizomycotina</taxon>
        <taxon>Sordariomycetes</taxon>
        <taxon>Sordariomycetidae</taxon>
        <taxon>Sordariales</taxon>
        <taxon>Lasiosphaeriaceae</taxon>
        <taxon>Immersiella</taxon>
    </lineage>
</organism>
<dbReference type="SUPFAM" id="SSF47459">
    <property type="entry name" value="HLH, helix-loop-helix DNA-binding domain"/>
    <property type="match status" value="1"/>
</dbReference>
<keyword evidence="5" id="KW-1185">Reference proteome</keyword>
<feature type="region of interest" description="Disordered" evidence="2">
    <location>
        <begin position="16"/>
        <end position="117"/>
    </location>
</feature>
<feature type="compositionally biased region" description="Polar residues" evidence="2">
    <location>
        <begin position="16"/>
        <end position="38"/>
    </location>
</feature>
<feature type="region of interest" description="Disordered" evidence="2">
    <location>
        <begin position="148"/>
        <end position="183"/>
    </location>
</feature>
<dbReference type="SMART" id="SM00353">
    <property type="entry name" value="HLH"/>
    <property type="match status" value="1"/>
</dbReference>
<dbReference type="Pfam" id="PF00010">
    <property type="entry name" value="HLH"/>
    <property type="match status" value="1"/>
</dbReference>
<keyword evidence="4" id="KW-0238">DNA-binding</keyword>
<dbReference type="InterPro" id="IPR052099">
    <property type="entry name" value="Regulatory_TF_Diverse"/>
</dbReference>
<sequence length="472" mass="51278">MDPNPLKHLEFFSVPNNQTLNSVDQSFSLGGPSSTQPPSIWDPPASFGVGSDVSGPPSATYSALSLDSMPQSNPSTDITAMTGMPPSALPSHQRPTIPMRTSKGGDGHQRKRSRIASDAAPFDSVDYWIDFDKEDSLADIPEGVELSRSDMKGKGRAASRSQRRPSIAHASTVSAPARVSSKQPKVEDFLDDSALDNALSDEEETLSGINLADHLSRIETAPPKDVPPREGLYSTPLSWERPQPGLRMDSLIGLNSAALNEAEQRRLLAIAMNPGPSMGGLGANVNLNFGGFAPGFTPIFGQNMGVDPLGLGLDPVSPPKSFGTQSRPPPPQPPKKQGSVSDKGKEKQEKTEKPKMGDRTAHNDIERKYRTNLKDKIAELRDAVPSLHTIAEDGDDDGPHSNRGAKVSKGAVLTKATEYIHYLERRNKQIMQEHRKLSQRLQAFEQLLSASARPQYQMPTYSRTLFDPRGFC</sequence>
<gene>
    <name evidence="4" type="ORF">B0T14DRAFT_589730</name>
</gene>
<evidence type="ECO:0000256" key="1">
    <source>
        <dbReference type="SAM" id="Coils"/>
    </source>
</evidence>
<reference evidence="4" key="1">
    <citation type="submission" date="2023-06" db="EMBL/GenBank/DDBJ databases">
        <title>Genome-scale phylogeny and comparative genomics of the fungal order Sordariales.</title>
        <authorList>
            <consortium name="Lawrence Berkeley National Laboratory"/>
            <person name="Hensen N."/>
            <person name="Bonometti L."/>
            <person name="Westerberg I."/>
            <person name="Brannstrom I.O."/>
            <person name="Guillou S."/>
            <person name="Cros-Aarteil S."/>
            <person name="Calhoun S."/>
            <person name="Haridas S."/>
            <person name="Kuo A."/>
            <person name="Mondo S."/>
            <person name="Pangilinan J."/>
            <person name="Riley R."/>
            <person name="Labutti K."/>
            <person name="Andreopoulos B."/>
            <person name="Lipzen A."/>
            <person name="Chen C."/>
            <person name="Yanf M."/>
            <person name="Daum C."/>
            <person name="Ng V."/>
            <person name="Clum A."/>
            <person name="Steindorff A."/>
            <person name="Ohm R."/>
            <person name="Martin F."/>
            <person name="Silar P."/>
            <person name="Natvig D."/>
            <person name="Lalanne C."/>
            <person name="Gautier V."/>
            <person name="Ament-Velasquez S.L."/>
            <person name="Kruys A."/>
            <person name="Hutchinson M.I."/>
            <person name="Powell A.J."/>
            <person name="Barry K."/>
            <person name="Miller A.N."/>
            <person name="Grigoriev I.V."/>
            <person name="Debuchy R."/>
            <person name="Gladieux P."/>
            <person name="Thoren M.H."/>
            <person name="Johannesson H."/>
        </authorList>
    </citation>
    <scope>NUCLEOTIDE SEQUENCE</scope>
    <source>
        <strain evidence="4">CBS 606.72</strain>
    </source>
</reference>
<evidence type="ECO:0000313" key="5">
    <source>
        <dbReference type="Proteomes" id="UP001175000"/>
    </source>
</evidence>